<dbReference type="HOGENOM" id="CLU_751005_0_0_1"/>
<protein>
    <submittedName>
        <fullName evidence="1">Uncharacterized protein</fullName>
    </submittedName>
</protein>
<accession>A0A061FPW7</accession>
<gene>
    <name evidence="1" type="ORF">TCM_043479</name>
</gene>
<sequence>MLTEEISRENEIMAPNQESYGQNQEITIAYRFSSKNKKKKIIAFKDKKEVRDKGDAKALNKTNLPRLASLDNIKKTRDELKSNGLVSSQITNFKTHTSKFKKYIMYFGGPSKTSDDGLSIKAKEMRLMVVDKAKNQTPIFDPGSLSFIGFGYHLDPHESKAYDNRRDIPIDTYYRNANRNPARLTYQLLSFPVQYRVSSILRCFSSVITCYSMHVLSWNCRGILNKKCHKNCKELVRTYAPNILVLLEIKCGEKGLVSTFAKKIGFDGLSMVLPTGLGRASTGGLIHNADDEWFGPPRESETQPTPKNGCVSDVKTCLWIWVIEQPWRSQWDTLTKILLMVIVYSLGLCNHNLTPLPIHFSGLGQFVDS</sequence>
<name>A0A061FPW7_THECC</name>
<dbReference type="SUPFAM" id="SSF56219">
    <property type="entry name" value="DNase I-like"/>
    <property type="match status" value="1"/>
</dbReference>
<dbReference type="InterPro" id="IPR036691">
    <property type="entry name" value="Endo/exonu/phosph_ase_sf"/>
</dbReference>
<keyword evidence="2" id="KW-1185">Reference proteome</keyword>
<dbReference type="AlphaFoldDB" id="A0A061FPW7"/>
<dbReference type="Proteomes" id="UP000026915">
    <property type="component" value="Chromosome 10"/>
</dbReference>
<reference evidence="1 2" key="1">
    <citation type="journal article" date="2013" name="Genome Biol.">
        <title>The genome sequence of the most widely cultivated cacao type and its use to identify candidate genes regulating pod color.</title>
        <authorList>
            <person name="Motamayor J.C."/>
            <person name="Mockaitis K."/>
            <person name="Schmutz J."/>
            <person name="Haiminen N."/>
            <person name="Iii D.L."/>
            <person name="Cornejo O."/>
            <person name="Findley S.D."/>
            <person name="Zheng P."/>
            <person name="Utro F."/>
            <person name="Royaert S."/>
            <person name="Saski C."/>
            <person name="Jenkins J."/>
            <person name="Podicheti R."/>
            <person name="Zhao M."/>
            <person name="Scheffler B.E."/>
            <person name="Stack J.C."/>
            <person name="Feltus F.A."/>
            <person name="Mustiga G.M."/>
            <person name="Amores F."/>
            <person name="Phillips W."/>
            <person name="Marelli J.P."/>
            <person name="May G.D."/>
            <person name="Shapiro H."/>
            <person name="Ma J."/>
            <person name="Bustamante C.D."/>
            <person name="Schnell R.J."/>
            <person name="Main D."/>
            <person name="Gilbert D."/>
            <person name="Parida L."/>
            <person name="Kuhn D.N."/>
        </authorList>
    </citation>
    <scope>NUCLEOTIDE SEQUENCE [LARGE SCALE GENOMIC DNA]</scope>
    <source>
        <strain evidence="2">cv. Matina 1-6</strain>
    </source>
</reference>
<dbReference type="EMBL" id="CM001888">
    <property type="protein sequence ID" value="EOY18958.1"/>
    <property type="molecule type" value="Genomic_DNA"/>
</dbReference>
<dbReference type="Gramene" id="EOY18958">
    <property type="protein sequence ID" value="EOY18958"/>
    <property type="gene ID" value="TCM_043479"/>
</dbReference>
<evidence type="ECO:0000313" key="1">
    <source>
        <dbReference type="EMBL" id="EOY18958.1"/>
    </source>
</evidence>
<dbReference type="InParanoid" id="A0A061FPW7"/>
<organism evidence="1 2">
    <name type="scientific">Theobroma cacao</name>
    <name type="common">Cacao</name>
    <name type="synonym">Cocoa</name>
    <dbReference type="NCBI Taxonomy" id="3641"/>
    <lineage>
        <taxon>Eukaryota</taxon>
        <taxon>Viridiplantae</taxon>
        <taxon>Streptophyta</taxon>
        <taxon>Embryophyta</taxon>
        <taxon>Tracheophyta</taxon>
        <taxon>Spermatophyta</taxon>
        <taxon>Magnoliopsida</taxon>
        <taxon>eudicotyledons</taxon>
        <taxon>Gunneridae</taxon>
        <taxon>Pentapetalae</taxon>
        <taxon>rosids</taxon>
        <taxon>malvids</taxon>
        <taxon>Malvales</taxon>
        <taxon>Malvaceae</taxon>
        <taxon>Byttnerioideae</taxon>
        <taxon>Theobroma</taxon>
    </lineage>
</organism>
<proteinExistence type="predicted"/>
<evidence type="ECO:0000313" key="2">
    <source>
        <dbReference type="Proteomes" id="UP000026915"/>
    </source>
</evidence>